<dbReference type="GO" id="GO:0005576">
    <property type="term" value="C:extracellular region"/>
    <property type="evidence" value="ECO:0007669"/>
    <property type="project" value="UniProtKB-ARBA"/>
</dbReference>
<dbReference type="InterPro" id="IPR022398">
    <property type="entry name" value="Peptidase_S8_His-AS"/>
</dbReference>
<dbReference type="HOGENOM" id="CLU_011263_1_4_1"/>
<evidence type="ECO:0000256" key="2">
    <source>
        <dbReference type="ARBA" id="ARBA00022670"/>
    </source>
</evidence>
<dbReference type="SUPFAM" id="SSF52743">
    <property type="entry name" value="Subtilisin-like"/>
    <property type="match status" value="1"/>
</dbReference>
<keyword evidence="2 6" id="KW-0645">Protease</keyword>
<dbReference type="SUPFAM" id="SSF54897">
    <property type="entry name" value="Protease propeptides/inhibitors"/>
    <property type="match status" value="1"/>
</dbReference>
<dbReference type="GeneID" id="13289821"/>
<dbReference type="PRINTS" id="PR00723">
    <property type="entry name" value="SUBTILISIN"/>
</dbReference>
<feature type="domain" description="Inhibitor I9" evidence="9">
    <location>
        <begin position="35"/>
        <end position="117"/>
    </location>
</feature>
<dbReference type="Gene3D" id="3.30.70.80">
    <property type="entry name" value="Peptidase S8 propeptide/proteinase inhibitor I9"/>
    <property type="match status" value="1"/>
</dbReference>
<name>E4ZXM2_LEPMJ</name>
<dbReference type="GO" id="GO:0004252">
    <property type="term" value="F:serine-type endopeptidase activity"/>
    <property type="evidence" value="ECO:0007669"/>
    <property type="project" value="UniProtKB-UniRule"/>
</dbReference>
<dbReference type="CDD" id="cd04077">
    <property type="entry name" value="Peptidases_S8_PCSK9_ProteinaseK_like"/>
    <property type="match status" value="1"/>
</dbReference>
<keyword evidence="11" id="KW-1185">Reference proteome</keyword>
<dbReference type="Gene3D" id="3.40.50.200">
    <property type="entry name" value="Peptidase S8/S53 domain"/>
    <property type="match status" value="1"/>
</dbReference>
<dbReference type="AlphaFoldDB" id="E4ZXM2"/>
<organism evidence="11">
    <name type="scientific">Leptosphaeria maculans (strain JN3 / isolate v23.1.3 / race Av1-4-5-6-7-8)</name>
    <name type="common">Blackleg fungus</name>
    <name type="synonym">Phoma lingam</name>
    <dbReference type="NCBI Taxonomy" id="985895"/>
    <lineage>
        <taxon>Eukaryota</taxon>
        <taxon>Fungi</taxon>
        <taxon>Dikarya</taxon>
        <taxon>Ascomycota</taxon>
        <taxon>Pezizomycotina</taxon>
        <taxon>Dothideomycetes</taxon>
        <taxon>Pleosporomycetidae</taxon>
        <taxon>Pleosporales</taxon>
        <taxon>Pleosporineae</taxon>
        <taxon>Leptosphaeriaceae</taxon>
        <taxon>Plenodomus</taxon>
        <taxon>Plenodomus lingam/Leptosphaeria maculans species complex</taxon>
    </lineage>
</organism>
<dbReference type="InterPro" id="IPR050131">
    <property type="entry name" value="Peptidase_S8_subtilisin-like"/>
</dbReference>
<feature type="active site" description="Charge relay system" evidence="6">
    <location>
        <position position="159"/>
    </location>
</feature>
<protein>
    <submittedName>
        <fullName evidence="10">Similar to subtilisin-like protease</fullName>
    </submittedName>
</protein>
<dbReference type="EMBL" id="FP929128">
    <property type="protein sequence ID" value="CBX96117.1"/>
    <property type="molecule type" value="Genomic_DNA"/>
</dbReference>
<evidence type="ECO:0000256" key="6">
    <source>
        <dbReference type="PROSITE-ProRule" id="PRU01240"/>
    </source>
</evidence>
<dbReference type="InterPro" id="IPR015500">
    <property type="entry name" value="Peptidase_S8_subtilisin-rel"/>
</dbReference>
<dbReference type="InterPro" id="IPR037045">
    <property type="entry name" value="S8pro/Inhibitor_I9_sf"/>
</dbReference>
<dbReference type="InterPro" id="IPR036852">
    <property type="entry name" value="Peptidase_S8/S53_dom_sf"/>
</dbReference>
<evidence type="ECO:0000259" key="9">
    <source>
        <dbReference type="Pfam" id="PF05922"/>
    </source>
</evidence>
<reference evidence="11" key="1">
    <citation type="journal article" date="2011" name="Nat. Commun.">
        <title>Effector diversification within compartments of the Leptosphaeria maculans genome affected by Repeat-Induced Point mutations.</title>
        <authorList>
            <person name="Rouxel T."/>
            <person name="Grandaubert J."/>
            <person name="Hane J.K."/>
            <person name="Hoede C."/>
            <person name="van de Wouw A.P."/>
            <person name="Couloux A."/>
            <person name="Dominguez V."/>
            <person name="Anthouard V."/>
            <person name="Bally P."/>
            <person name="Bourras S."/>
            <person name="Cozijnsen A.J."/>
            <person name="Ciuffetti L.M."/>
            <person name="Degrave A."/>
            <person name="Dilmaghani A."/>
            <person name="Duret L."/>
            <person name="Fudal I."/>
            <person name="Goodwin S.B."/>
            <person name="Gout L."/>
            <person name="Glaser N."/>
            <person name="Linglin J."/>
            <person name="Kema G.H.J."/>
            <person name="Lapalu N."/>
            <person name="Lawrence C.B."/>
            <person name="May K."/>
            <person name="Meyer M."/>
            <person name="Ollivier B."/>
            <person name="Poulain J."/>
            <person name="Schoch C.L."/>
            <person name="Simon A."/>
            <person name="Spatafora J.W."/>
            <person name="Stachowiak A."/>
            <person name="Turgeon B.G."/>
            <person name="Tyler B.M."/>
            <person name="Vincent D."/>
            <person name="Weissenbach J."/>
            <person name="Amselem J."/>
            <person name="Quesneville H."/>
            <person name="Oliver R.P."/>
            <person name="Wincker P."/>
            <person name="Balesdent M.-H."/>
            <person name="Howlett B.J."/>
        </authorList>
    </citation>
    <scope>NUCLEOTIDE SEQUENCE [LARGE SCALE GENOMIC DNA]</scope>
    <source>
        <strain evidence="11">JN3 / isolate v23.1.3 / race Av1-4-5-6-7-8</strain>
    </source>
</reference>
<keyword evidence="3 7" id="KW-0732">Signal</keyword>
<keyword evidence="5 6" id="KW-0720">Serine protease</keyword>
<dbReference type="Pfam" id="PF00082">
    <property type="entry name" value="Peptidase_S8"/>
    <property type="match status" value="1"/>
</dbReference>
<feature type="chain" id="PRO_5003192234" evidence="7">
    <location>
        <begin position="22"/>
        <end position="404"/>
    </location>
</feature>
<evidence type="ECO:0000313" key="10">
    <source>
        <dbReference type="EMBL" id="CBX96117.1"/>
    </source>
</evidence>
<dbReference type="InParanoid" id="E4ZXM2"/>
<evidence type="ECO:0000313" key="11">
    <source>
        <dbReference type="Proteomes" id="UP000002668"/>
    </source>
</evidence>
<dbReference type="InterPro" id="IPR034193">
    <property type="entry name" value="PCSK9_ProteinaseK-like"/>
</dbReference>
<evidence type="ECO:0000256" key="4">
    <source>
        <dbReference type="ARBA" id="ARBA00022801"/>
    </source>
</evidence>
<dbReference type="GO" id="GO:0006508">
    <property type="term" value="P:proteolysis"/>
    <property type="evidence" value="ECO:0007669"/>
    <property type="project" value="UniProtKB-KW"/>
</dbReference>
<sequence>MQFFTRLLAAAATAAPFLAQAAPLAPRQENLIPDKYIVVLKPETDMASITAHHETVRAIHARNLARRTDEEASAGIEREYQFGDFKGYAGAFDSQTVEELKSLPEVLLVEQDHMMTTSALVTQSSSTWGLGSISSRTRGATSYIYDDTAGAGTFSYIVDTGIRITHNDFEGRATWGFNAVNTNNNDNQGHGTHVAGTVGGRTYGVAKRTNLIAVKVFETNSSPSSTVIAGFQWAVNDIVSKRRTNSAVINMSLGGIGSAAWDAAITAAWSQGVLAVVASGNENTLASTRSPARSPEALTVGNLNTNDARYNGAGASNYGPAVDIWAAGTGVVSTYFQSNTATATLTGSSMACPHVAGLVSYLRGLEGLSTAAAVRARVIALATPGRVTDGQGAANLVAYNGNGR</sequence>
<evidence type="ECO:0000256" key="5">
    <source>
        <dbReference type="ARBA" id="ARBA00022825"/>
    </source>
</evidence>
<dbReference type="RefSeq" id="XP_003839596.1">
    <property type="nucleotide sequence ID" value="XM_003839548.1"/>
</dbReference>
<dbReference type="FunFam" id="3.40.50.200:FF:000014">
    <property type="entry name" value="Proteinase K"/>
    <property type="match status" value="1"/>
</dbReference>
<feature type="signal peptide" evidence="7">
    <location>
        <begin position="1"/>
        <end position="21"/>
    </location>
</feature>
<dbReference type="InterPro" id="IPR000209">
    <property type="entry name" value="Peptidase_S8/S53_dom"/>
</dbReference>
<comment type="similarity">
    <text evidence="1 6">Belongs to the peptidase S8 family.</text>
</comment>
<feature type="active site" description="Charge relay system" evidence="6">
    <location>
        <position position="190"/>
    </location>
</feature>
<dbReference type="OMA" id="DWTVNDI"/>
<feature type="active site" description="Charge relay system" evidence="6">
    <location>
        <position position="349"/>
    </location>
</feature>
<dbReference type="InterPro" id="IPR010259">
    <property type="entry name" value="S8pro/Inhibitor_I9"/>
</dbReference>
<dbReference type="InterPro" id="IPR023827">
    <property type="entry name" value="Peptidase_S8_Asp-AS"/>
</dbReference>
<evidence type="ECO:0000256" key="3">
    <source>
        <dbReference type="ARBA" id="ARBA00022729"/>
    </source>
</evidence>
<evidence type="ECO:0000256" key="1">
    <source>
        <dbReference type="ARBA" id="ARBA00011073"/>
    </source>
</evidence>
<dbReference type="VEuPathDB" id="FungiDB:LEMA_P110360.1"/>
<dbReference type="Pfam" id="PF05922">
    <property type="entry name" value="Inhibitor_I9"/>
    <property type="match status" value="1"/>
</dbReference>
<dbReference type="OrthoDB" id="206201at2759"/>
<dbReference type="PROSITE" id="PS00137">
    <property type="entry name" value="SUBTILASE_HIS"/>
    <property type="match status" value="1"/>
</dbReference>
<keyword evidence="4 6" id="KW-0378">Hydrolase</keyword>
<accession>E4ZXM2</accession>
<dbReference type="eggNOG" id="KOG1153">
    <property type="taxonomic scope" value="Eukaryota"/>
</dbReference>
<dbReference type="PANTHER" id="PTHR43806">
    <property type="entry name" value="PEPTIDASE S8"/>
    <property type="match status" value="1"/>
</dbReference>
<gene>
    <name evidence="10" type="ORF">LEMA_P110360.1</name>
</gene>
<feature type="domain" description="Peptidase S8/S53" evidence="8">
    <location>
        <begin position="157"/>
        <end position="387"/>
    </location>
</feature>
<evidence type="ECO:0000259" key="8">
    <source>
        <dbReference type="Pfam" id="PF00082"/>
    </source>
</evidence>
<dbReference type="Proteomes" id="UP000002668">
    <property type="component" value="Genome"/>
</dbReference>
<dbReference type="PANTHER" id="PTHR43806:SF58">
    <property type="entry name" value="ALKALINE PROTEASE 1-RELATED"/>
    <property type="match status" value="1"/>
</dbReference>
<dbReference type="PROSITE" id="PS00136">
    <property type="entry name" value="SUBTILASE_ASP"/>
    <property type="match status" value="1"/>
</dbReference>
<evidence type="ECO:0000256" key="7">
    <source>
        <dbReference type="SAM" id="SignalP"/>
    </source>
</evidence>
<proteinExistence type="inferred from homology"/>
<dbReference type="STRING" id="985895.E4ZXM2"/>
<dbReference type="PROSITE" id="PS51892">
    <property type="entry name" value="SUBTILASE"/>
    <property type="match status" value="1"/>
</dbReference>